<sequence length="91" mass="9797">MTASGAGRHESTVIGPSQISPCASAWRRRQSAIERPQRRRPRSPATRAAAPTASTRKASVSAVATSSDEISAHPIWSSWYPTTSRTTYSTP</sequence>
<keyword evidence="3" id="KW-1185">Reference proteome</keyword>
<evidence type="ECO:0000256" key="1">
    <source>
        <dbReference type="SAM" id="MobiDB-lite"/>
    </source>
</evidence>
<organism evidence="2 3">
    <name type="scientific">Blastococcus brunescens</name>
    <dbReference type="NCBI Taxonomy" id="1564165"/>
    <lineage>
        <taxon>Bacteria</taxon>
        <taxon>Bacillati</taxon>
        <taxon>Actinomycetota</taxon>
        <taxon>Actinomycetes</taxon>
        <taxon>Geodermatophilales</taxon>
        <taxon>Geodermatophilaceae</taxon>
        <taxon>Blastococcus</taxon>
    </lineage>
</organism>
<proteinExistence type="predicted"/>
<evidence type="ECO:0000313" key="3">
    <source>
        <dbReference type="Proteomes" id="UP001324287"/>
    </source>
</evidence>
<dbReference type="RefSeq" id="WP_324273326.1">
    <property type="nucleotide sequence ID" value="NZ_CP141261.1"/>
</dbReference>
<evidence type="ECO:0000313" key="2">
    <source>
        <dbReference type="EMBL" id="WRL61967.1"/>
    </source>
</evidence>
<dbReference type="EMBL" id="CP141261">
    <property type="protein sequence ID" value="WRL61967.1"/>
    <property type="molecule type" value="Genomic_DNA"/>
</dbReference>
<feature type="compositionally biased region" description="Low complexity" evidence="1">
    <location>
        <begin position="43"/>
        <end position="59"/>
    </location>
</feature>
<gene>
    <name evidence="2" type="ORF">U6N30_17965</name>
</gene>
<accession>A0ABZ1AV02</accession>
<reference evidence="2 3" key="1">
    <citation type="submission" date="2023-12" db="EMBL/GenBank/DDBJ databases">
        <title>Blastococcus brunescens sp. nov., an actonobacterium isolated from sandstone collected in sahara desert.</title>
        <authorList>
            <person name="Gtari M."/>
            <person name="Ghodhbane F."/>
        </authorList>
    </citation>
    <scope>NUCLEOTIDE SEQUENCE [LARGE SCALE GENOMIC DNA]</scope>
    <source>
        <strain evidence="2 3">BMG 8361</strain>
    </source>
</reference>
<feature type="region of interest" description="Disordered" evidence="1">
    <location>
        <begin position="1"/>
        <end position="67"/>
    </location>
</feature>
<dbReference type="Proteomes" id="UP001324287">
    <property type="component" value="Chromosome"/>
</dbReference>
<name>A0ABZ1AV02_9ACTN</name>
<protein>
    <submittedName>
        <fullName evidence="2">Uncharacterized protein</fullName>
    </submittedName>
</protein>